<dbReference type="PROSITE" id="PS00113">
    <property type="entry name" value="ADENYLATE_KINASE"/>
    <property type="match status" value="1"/>
</dbReference>
<dbReference type="AlphaFoldDB" id="A0A4Y7JGX9"/>
<dbReference type="EMBL" id="CM010718">
    <property type="protein sequence ID" value="RZC59290.1"/>
    <property type="molecule type" value="Genomic_DNA"/>
</dbReference>
<dbReference type="InterPro" id="IPR033690">
    <property type="entry name" value="Adenylat_kinase_CS"/>
</dbReference>
<organism evidence="7 8">
    <name type="scientific">Papaver somniferum</name>
    <name type="common">Opium poppy</name>
    <dbReference type="NCBI Taxonomy" id="3469"/>
    <lineage>
        <taxon>Eukaryota</taxon>
        <taxon>Viridiplantae</taxon>
        <taxon>Streptophyta</taxon>
        <taxon>Embryophyta</taxon>
        <taxon>Tracheophyta</taxon>
        <taxon>Spermatophyta</taxon>
        <taxon>Magnoliopsida</taxon>
        <taxon>Ranunculales</taxon>
        <taxon>Papaveraceae</taxon>
        <taxon>Papaveroideae</taxon>
        <taxon>Papaver</taxon>
    </lineage>
</organism>
<evidence type="ECO:0000256" key="6">
    <source>
        <dbReference type="RuleBase" id="RU003330"/>
    </source>
</evidence>
<dbReference type="SUPFAM" id="SSF52540">
    <property type="entry name" value="P-loop containing nucleoside triphosphate hydrolases"/>
    <property type="match status" value="1"/>
</dbReference>
<keyword evidence="5 6" id="KW-0418">Kinase</keyword>
<dbReference type="STRING" id="3469.A0A4Y7JGX9"/>
<dbReference type="CDD" id="cd01428">
    <property type="entry name" value="ADK"/>
    <property type="match status" value="1"/>
</dbReference>
<dbReference type="OMA" id="NPSAKKH"/>
<dbReference type="OrthoDB" id="439792at2759"/>
<dbReference type="PANTHER" id="PTHR23359">
    <property type="entry name" value="NUCLEOTIDE KINASE"/>
    <property type="match status" value="1"/>
</dbReference>
<keyword evidence="8" id="KW-1185">Reference proteome</keyword>
<comment type="similarity">
    <text evidence="1 6">Belongs to the adenylate kinase family.</text>
</comment>
<dbReference type="Proteomes" id="UP000316621">
    <property type="component" value="Chromosome 4"/>
</dbReference>
<evidence type="ECO:0000313" key="7">
    <source>
        <dbReference type="EMBL" id="RZC59290.1"/>
    </source>
</evidence>
<dbReference type="PRINTS" id="PR00094">
    <property type="entry name" value="ADENYLTKNASE"/>
</dbReference>
<dbReference type="EC" id="2.7.4.3" evidence="2"/>
<dbReference type="Pfam" id="PF00406">
    <property type="entry name" value="ADK"/>
    <property type="match status" value="1"/>
</dbReference>
<protein>
    <recommendedName>
        <fullName evidence="2">adenylate kinase</fullName>
        <ecNumber evidence="2">2.7.4.3</ecNumber>
    </recommendedName>
</protein>
<dbReference type="GO" id="GO:0004017">
    <property type="term" value="F:AMP kinase activity"/>
    <property type="evidence" value="ECO:0007669"/>
    <property type="project" value="UniProtKB-EC"/>
</dbReference>
<sequence>MAGICRISSRFMRKLGQDQLQRRSFGAAALEIDYYSEEEEEFYKDRNELLLAAESKDFKSEKGVQWVFIGNPSVKKHLYAEKLSKLLDVPHISMGTLVRQDLHPHSSLYKQVANALNERKLVPEDIVFGLLSKRLEEGYHRGESGFILDGIPRNRIQAEILDQIADIDLVVNFKCMDECVLKKHMGHGLCSHCQEAIGTKSSISSSLNFQRQQHIQLSSTKDGVVRKQKLQSYSEQIKPLEEYYRMQKKILDFQVASGVGETWQGLVAALHLQHVNAVHSSQKLTA</sequence>
<dbReference type="InterPro" id="IPR000850">
    <property type="entry name" value="Adenylat/UMP-CMP_kin"/>
</dbReference>
<accession>A0A4Y7JGX9</accession>
<name>A0A4Y7JGX9_PAPSO</name>
<evidence type="ECO:0000256" key="4">
    <source>
        <dbReference type="ARBA" id="ARBA00022741"/>
    </source>
</evidence>
<evidence type="ECO:0000256" key="1">
    <source>
        <dbReference type="ARBA" id="ARBA00007220"/>
    </source>
</evidence>
<evidence type="ECO:0000313" key="8">
    <source>
        <dbReference type="Proteomes" id="UP000316621"/>
    </source>
</evidence>
<reference evidence="7 8" key="1">
    <citation type="journal article" date="2018" name="Science">
        <title>The opium poppy genome and morphinan production.</title>
        <authorList>
            <person name="Guo L."/>
            <person name="Winzer T."/>
            <person name="Yang X."/>
            <person name="Li Y."/>
            <person name="Ning Z."/>
            <person name="He Z."/>
            <person name="Teodor R."/>
            <person name="Lu Y."/>
            <person name="Bowser T.A."/>
            <person name="Graham I.A."/>
            <person name="Ye K."/>
        </authorList>
    </citation>
    <scope>NUCLEOTIDE SEQUENCE [LARGE SCALE GENOMIC DNA]</scope>
    <source>
        <strain evidence="8">cv. HN1</strain>
        <tissue evidence="7">Leaves</tissue>
    </source>
</reference>
<dbReference type="GO" id="GO:0005524">
    <property type="term" value="F:ATP binding"/>
    <property type="evidence" value="ECO:0007669"/>
    <property type="project" value="InterPro"/>
</dbReference>
<dbReference type="Gramene" id="RZC59290">
    <property type="protein sequence ID" value="RZC59290"/>
    <property type="gene ID" value="C5167_006594"/>
</dbReference>
<keyword evidence="4" id="KW-0547">Nucleotide-binding</keyword>
<gene>
    <name evidence="7" type="ORF">C5167_006594</name>
</gene>
<dbReference type="InterPro" id="IPR027417">
    <property type="entry name" value="P-loop_NTPase"/>
</dbReference>
<keyword evidence="3 6" id="KW-0808">Transferase</keyword>
<proteinExistence type="inferred from homology"/>
<dbReference type="Gene3D" id="3.40.50.300">
    <property type="entry name" value="P-loop containing nucleotide triphosphate hydrolases"/>
    <property type="match status" value="1"/>
</dbReference>
<evidence type="ECO:0000256" key="5">
    <source>
        <dbReference type="ARBA" id="ARBA00022777"/>
    </source>
</evidence>
<evidence type="ECO:0000256" key="3">
    <source>
        <dbReference type="ARBA" id="ARBA00022679"/>
    </source>
</evidence>
<evidence type="ECO:0000256" key="2">
    <source>
        <dbReference type="ARBA" id="ARBA00012955"/>
    </source>
</evidence>